<keyword evidence="1" id="KW-1133">Transmembrane helix</keyword>
<evidence type="ECO:0000256" key="1">
    <source>
        <dbReference type="SAM" id="Phobius"/>
    </source>
</evidence>
<feature type="transmembrane region" description="Helical" evidence="1">
    <location>
        <begin position="39"/>
        <end position="62"/>
    </location>
</feature>
<gene>
    <name evidence="2" type="ORF">C7377_1433</name>
</gene>
<reference evidence="2 3" key="1">
    <citation type="submission" date="2018-05" db="EMBL/GenBank/DDBJ databases">
        <title>Genomic Encyclopedia of Type Strains, Phase IV (KMG-IV): sequencing the most valuable type-strain genomes for metagenomic binning, comparative biology and taxonomic classification.</title>
        <authorList>
            <person name="Goeker M."/>
        </authorList>
    </citation>
    <scope>NUCLEOTIDE SEQUENCE [LARGE SCALE GENOMIC DNA]</scope>
    <source>
        <strain evidence="2 3">DSM 28579</strain>
    </source>
</reference>
<keyword evidence="1" id="KW-0472">Membrane</keyword>
<proteinExistence type="predicted"/>
<comment type="caution">
    <text evidence="2">The sequence shown here is derived from an EMBL/GenBank/DDBJ whole genome shotgun (WGS) entry which is preliminary data.</text>
</comment>
<keyword evidence="3" id="KW-1185">Reference proteome</keyword>
<protein>
    <submittedName>
        <fullName evidence="2">Uncharacterized protein</fullName>
    </submittedName>
</protein>
<evidence type="ECO:0000313" key="3">
    <source>
        <dbReference type="Proteomes" id="UP000251835"/>
    </source>
</evidence>
<dbReference type="Proteomes" id="UP000251835">
    <property type="component" value="Unassembled WGS sequence"/>
</dbReference>
<feature type="transmembrane region" description="Helical" evidence="1">
    <location>
        <begin position="12"/>
        <end position="33"/>
    </location>
</feature>
<dbReference type="RefSeq" id="WP_116496660.1">
    <property type="nucleotide sequence ID" value="NZ_QENZ01000005.1"/>
</dbReference>
<feature type="transmembrane region" description="Helical" evidence="1">
    <location>
        <begin position="128"/>
        <end position="146"/>
    </location>
</feature>
<name>A0A7L4UPX7_BALHA</name>
<accession>A0A7L4UPX7</accession>
<feature type="transmembrane region" description="Helical" evidence="1">
    <location>
        <begin position="99"/>
        <end position="116"/>
    </location>
</feature>
<keyword evidence="1" id="KW-0812">Transmembrane</keyword>
<dbReference type="OrthoDB" id="1447784at2"/>
<evidence type="ECO:0000313" key="2">
    <source>
        <dbReference type="EMBL" id="PVX49800.1"/>
    </source>
</evidence>
<sequence>MTDIVSKITSYNLFNYLFPGVLFAVIATKWSIYNFKVENIILGVFLYYFMGMTISRIGSLWIEKVLKKSKLVKFSNYKDLVYSSKKDDKINLFSEINNTYRTLISLGFCLLLTKIYSEYDDYFDIPDIYTTSGLTIFIIIIYILSYKKQTEYINKRIKANKD</sequence>
<organism evidence="2 3">
    <name type="scientific">Balneicella halophila</name>
    <dbReference type="NCBI Taxonomy" id="1537566"/>
    <lineage>
        <taxon>Bacteria</taxon>
        <taxon>Pseudomonadati</taxon>
        <taxon>Bacteroidota</taxon>
        <taxon>Bacteroidia</taxon>
        <taxon>Bacteroidales</taxon>
        <taxon>Balneicellaceae</taxon>
        <taxon>Balneicella</taxon>
    </lineage>
</organism>
<dbReference type="AlphaFoldDB" id="A0A7L4UPX7"/>
<dbReference type="EMBL" id="QENZ01000005">
    <property type="protein sequence ID" value="PVX49800.1"/>
    <property type="molecule type" value="Genomic_DNA"/>
</dbReference>